<dbReference type="AlphaFoldDB" id="A0A5P2BIT0"/>
<organism evidence="1 2">
    <name type="scientific">Streptomyces venezuelae</name>
    <dbReference type="NCBI Taxonomy" id="54571"/>
    <lineage>
        <taxon>Bacteria</taxon>
        <taxon>Bacillati</taxon>
        <taxon>Actinomycetota</taxon>
        <taxon>Actinomycetes</taxon>
        <taxon>Kitasatosporales</taxon>
        <taxon>Streptomycetaceae</taxon>
        <taxon>Streptomyces</taxon>
    </lineage>
</organism>
<dbReference type="EMBL" id="CP029193">
    <property type="protein sequence ID" value="QES30316.1"/>
    <property type="molecule type" value="Genomic_DNA"/>
</dbReference>
<dbReference type="SUPFAM" id="SSF50346">
    <property type="entry name" value="PRC-barrel domain"/>
    <property type="match status" value="2"/>
</dbReference>
<evidence type="ECO:0000313" key="2">
    <source>
        <dbReference type="Proteomes" id="UP000323046"/>
    </source>
</evidence>
<name>A0A5P2BIT0_STRVZ</name>
<proteinExistence type="predicted"/>
<dbReference type="Proteomes" id="UP000323046">
    <property type="component" value="Chromosome"/>
</dbReference>
<dbReference type="OrthoDB" id="4198549at2"/>
<keyword evidence="2" id="KW-1185">Reference proteome</keyword>
<evidence type="ECO:0008006" key="3">
    <source>
        <dbReference type="Google" id="ProtNLM"/>
    </source>
</evidence>
<gene>
    <name evidence="1" type="ORF">DEJ47_31270</name>
</gene>
<protein>
    <recommendedName>
        <fullName evidence="3">PRC-barrel domain-containing protein</fullName>
    </recommendedName>
</protein>
<dbReference type="InterPro" id="IPR011033">
    <property type="entry name" value="PRC_barrel-like_sf"/>
</dbReference>
<dbReference type="RefSeq" id="WP_150173887.1">
    <property type="nucleotide sequence ID" value="NZ_CP029193.1"/>
</dbReference>
<sequence length="141" mass="14439">MMLLTRTVGRPVVSSSDAAQVGTVAGLVLAPEEARITALRLDGAKDGADVVAWTDVHAVGPDAVVVKAAAAARFASTDSSASQDLLGKRLLTELGDASGTLADVAFDPESGRIDTLHTSRGERIPGHHLLGVGSYAVVVRV</sequence>
<dbReference type="Gene3D" id="2.30.30.240">
    <property type="entry name" value="PRC-barrel domain"/>
    <property type="match status" value="1"/>
</dbReference>
<reference evidence="1 2" key="1">
    <citation type="submission" date="2018-05" db="EMBL/GenBank/DDBJ databases">
        <title>Streptomyces venezuelae.</title>
        <authorList>
            <person name="Kim W."/>
            <person name="Lee N."/>
            <person name="Cho B.-K."/>
        </authorList>
    </citation>
    <scope>NUCLEOTIDE SEQUENCE [LARGE SCALE GENOMIC DNA]</scope>
    <source>
        <strain evidence="1 2">ATCC 14583</strain>
    </source>
</reference>
<evidence type="ECO:0000313" key="1">
    <source>
        <dbReference type="EMBL" id="QES30316.1"/>
    </source>
</evidence>
<accession>A0A5P2BIT0</accession>